<dbReference type="RefSeq" id="WP_086204627.1">
    <property type="nucleotide sequence ID" value="NZ_NEGB01000012.1"/>
</dbReference>
<gene>
    <name evidence="1" type="ORF">B9T28_14170</name>
</gene>
<evidence type="ECO:0000313" key="1">
    <source>
        <dbReference type="EMBL" id="OTG62642.1"/>
    </source>
</evidence>
<sequence length="122" mass="14526">MDKQLEQTRDSWINAFFTGNCVVLAEHEDQNFKVINEKKGMTESNLMRYEKIAHAVKNGVWKPQKPNVLSEELEFNRELTQCIVTLELEDEATVIQELWVYQEAWKITELRFCKVMDRIRMD</sequence>
<accession>A0A1Y3C9Q1</accession>
<keyword evidence="2" id="KW-1185">Reference proteome</keyword>
<proteinExistence type="predicted"/>
<dbReference type="STRING" id="1977882.B9T28_14170"/>
<dbReference type="AlphaFoldDB" id="A0A1Y3C9Q1"/>
<reference evidence="1 2" key="1">
    <citation type="submission" date="2017-04" db="EMBL/GenBank/DDBJ databases">
        <title>High diversity of culturable Acinetobacter species in natural soil and water ecosystems.</title>
        <authorList>
            <person name="Nemec A."/>
            <person name="Radolfova-Krizova L."/>
        </authorList>
    </citation>
    <scope>NUCLEOTIDE SEQUENCE [LARGE SCALE GENOMIC DNA]</scope>
    <source>
        <strain evidence="1 2">ANC 4999</strain>
    </source>
</reference>
<dbReference type="Proteomes" id="UP000242765">
    <property type="component" value="Unassembled WGS sequence"/>
</dbReference>
<dbReference type="EMBL" id="NEGB01000012">
    <property type="protein sequence ID" value="OTG62642.1"/>
    <property type="molecule type" value="Genomic_DNA"/>
</dbReference>
<evidence type="ECO:0000313" key="2">
    <source>
        <dbReference type="Proteomes" id="UP000242765"/>
    </source>
</evidence>
<protein>
    <submittedName>
        <fullName evidence="1">Uncharacterized protein</fullName>
    </submittedName>
</protein>
<comment type="caution">
    <text evidence="1">The sequence shown here is derived from an EMBL/GenBank/DDBJ whole genome shotgun (WGS) entry which is preliminary data.</text>
</comment>
<dbReference type="OrthoDB" id="8900350at2"/>
<organism evidence="1 2">
    <name type="scientific">Acinetobacter silvestris</name>
    <dbReference type="NCBI Taxonomy" id="1977882"/>
    <lineage>
        <taxon>Bacteria</taxon>
        <taxon>Pseudomonadati</taxon>
        <taxon>Pseudomonadota</taxon>
        <taxon>Gammaproteobacteria</taxon>
        <taxon>Moraxellales</taxon>
        <taxon>Moraxellaceae</taxon>
        <taxon>Acinetobacter</taxon>
    </lineage>
</organism>
<name>A0A1Y3C9Q1_9GAMM</name>